<accession>A0AAE1D7A6</accession>
<dbReference type="EMBL" id="JAWDGP010005130">
    <property type="protein sequence ID" value="KAK3759390.1"/>
    <property type="molecule type" value="Genomic_DNA"/>
</dbReference>
<keyword evidence="3" id="KW-1185">Reference proteome</keyword>
<dbReference type="AlphaFoldDB" id="A0AAE1D7A6"/>
<dbReference type="Proteomes" id="UP001283361">
    <property type="component" value="Unassembled WGS sequence"/>
</dbReference>
<proteinExistence type="predicted"/>
<comment type="caution">
    <text evidence="2">The sequence shown here is derived from an EMBL/GenBank/DDBJ whole genome shotgun (WGS) entry which is preliminary data.</text>
</comment>
<organism evidence="2 3">
    <name type="scientific">Elysia crispata</name>
    <name type="common">lettuce slug</name>
    <dbReference type="NCBI Taxonomy" id="231223"/>
    <lineage>
        <taxon>Eukaryota</taxon>
        <taxon>Metazoa</taxon>
        <taxon>Spiralia</taxon>
        <taxon>Lophotrochozoa</taxon>
        <taxon>Mollusca</taxon>
        <taxon>Gastropoda</taxon>
        <taxon>Heterobranchia</taxon>
        <taxon>Euthyneura</taxon>
        <taxon>Panpulmonata</taxon>
        <taxon>Sacoglossa</taxon>
        <taxon>Placobranchoidea</taxon>
        <taxon>Plakobranchidae</taxon>
        <taxon>Elysia</taxon>
    </lineage>
</organism>
<sequence>MTIENFLSRKELLVDLELNQLARNKTNPWLKAVEVVVGPYPAAPPHAAPDLGAEWERGGRPDRYLRGLSVSDACSECQASRGQSSPCDRREGPTKGGEGQHRVPSEMIDDFFPPQSVKEWLREISRALQN</sequence>
<evidence type="ECO:0000256" key="1">
    <source>
        <dbReference type="SAM" id="MobiDB-lite"/>
    </source>
</evidence>
<name>A0AAE1D7A6_9GAST</name>
<protein>
    <submittedName>
        <fullName evidence="2">Uncharacterized protein</fullName>
    </submittedName>
</protein>
<evidence type="ECO:0000313" key="2">
    <source>
        <dbReference type="EMBL" id="KAK3759390.1"/>
    </source>
</evidence>
<feature type="region of interest" description="Disordered" evidence="1">
    <location>
        <begin position="77"/>
        <end position="109"/>
    </location>
</feature>
<gene>
    <name evidence="2" type="ORF">RRG08_023508</name>
</gene>
<feature type="compositionally biased region" description="Polar residues" evidence="1">
    <location>
        <begin position="77"/>
        <end position="86"/>
    </location>
</feature>
<feature type="compositionally biased region" description="Basic and acidic residues" evidence="1">
    <location>
        <begin position="87"/>
        <end position="104"/>
    </location>
</feature>
<reference evidence="2" key="1">
    <citation type="journal article" date="2023" name="G3 (Bethesda)">
        <title>A reference genome for the long-term kleptoplast-retaining sea slug Elysia crispata morphotype clarki.</title>
        <authorList>
            <person name="Eastman K.E."/>
            <person name="Pendleton A.L."/>
            <person name="Shaikh M.A."/>
            <person name="Suttiyut T."/>
            <person name="Ogas R."/>
            <person name="Tomko P."/>
            <person name="Gavelis G."/>
            <person name="Widhalm J.R."/>
            <person name="Wisecaver J.H."/>
        </authorList>
    </citation>
    <scope>NUCLEOTIDE SEQUENCE</scope>
    <source>
        <strain evidence="2">ECLA1</strain>
    </source>
</reference>
<evidence type="ECO:0000313" key="3">
    <source>
        <dbReference type="Proteomes" id="UP001283361"/>
    </source>
</evidence>